<proteinExistence type="predicted"/>
<feature type="transmembrane region" description="Helical" evidence="1">
    <location>
        <begin position="122"/>
        <end position="145"/>
    </location>
</feature>
<accession>A0A5A5TD73</accession>
<keyword evidence="1" id="KW-0472">Membrane</keyword>
<sequence>MQAQDTTAIPSGSVQDTASLKQLWSGMFNAWWKAGRAVLPTFLVTRLLLIVLTYLGGVLFTVQTNSTFALNGQSLLYNWYHWDAIRNLTITTQGYTDPAYTALFPLYPVLIHLVSTPLHLDILLTGMLISNMALLGAFMVLFRLVEEEFDAGTAKRCLLYLALFPSALFFFTAYNSALLLFFVVLSIYLLRHQSWWLAGCIGGLATLTDFTGIFLFVLFLCEFFRQEGSILRESWKQHKQAGFILGLPLVASLLIPLGLVIYCSALRKPFHDPLIFWHANADSRPALLGGLFTALHTLVSGSLNTFAATHSIFELLILLAMLLLLFASWKGRERLAPTQWPLIVFGALVIVYALLVPNQPGVAFSQYDPLPSLQYAALIFIPGWLIMARLGRYPWVHQSYLLFSTPLLAFLVFQMFKMLWAM</sequence>
<dbReference type="AlphaFoldDB" id="A0A5A5TD73"/>
<dbReference type="RefSeq" id="WP_149402243.1">
    <property type="nucleotide sequence ID" value="NZ_BIXY01000040.1"/>
</dbReference>
<keyword evidence="1" id="KW-0812">Transmembrane</keyword>
<comment type="caution">
    <text evidence="2">The sequence shown here is derived from an EMBL/GenBank/DDBJ whole genome shotgun (WGS) entry which is preliminary data.</text>
</comment>
<dbReference type="Proteomes" id="UP000322530">
    <property type="component" value="Unassembled WGS sequence"/>
</dbReference>
<protein>
    <recommendedName>
        <fullName evidence="4">Glycosyltransferase RgtA/B/C/D-like domain-containing protein</fullName>
    </recommendedName>
</protein>
<organism evidence="2 3">
    <name type="scientific">Dictyobacter arantiisoli</name>
    <dbReference type="NCBI Taxonomy" id="2014874"/>
    <lineage>
        <taxon>Bacteria</taxon>
        <taxon>Bacillati</taxon>
        <taxon>Chloroflexota</taxon>
        <taxon>Ktedonobacteria</taxon>
        <taxon>Ktedonobacterales</taxon>
        <taxon>Dictyobacteraceae</taxon>
        <taxon>Dictyobacter</taxon>
    </lineage>
</organism>
<gene>
    <name evidence="2" type="ORF">KDI_28610</name>
</gene>
<evidence type="ECO:0000313" key="3">
    <source>
        <dbReference type="Proteomes" id="UP000322530"/>
    </source>
</evidence>
<feature type="transmembrane region" description="Helical" evidence="1">
    <location>
        <begin position="370"/>
        <end position="388"/>
    </location>
</feature>
<evidence type="ECO:0000313" key="2">
    <source>
        <dbReference type="EMBL" id="GCF09297.1"/>
    </source>
</evidence>
<dbReference type="OrthoDB" id="151635at2"/>
<feature type="transmembrane region" description="Helical" evidence="1">
    <location>
        <begin position="241"/>
        <end position="262"/>
    </location>
</feature>
<dbReference type="EMBL" id="BIXY01000040">
    <property type="protein sequence ID" value="GCF09297.1"/>
    <property type="molecule type" value="Genomic_DNA"/>
</dbReference>
<evidence type="ECO:0008006" key="4">
    <source>
        <dbReference type="Google" id="ProtNLM"/>
    </source>
</evidence>
<feature type="transmembrane region" description="Helical" evidence="1">
    <location>
        <begin position="196"/>
        <end position="220"/>
    </location>
</feature>
<reference evidence="2 3" key="1">
    <citation type="submission" date="2019-01" db="EMBL/GenBank/DDBJ databases">
        <title>Draft genome sequence of Dictyobacter sp. Uno17.</title>
        <authorList>
            <person name="Wang C.M."/>
            <person name="Zheng Y."/>
            <person name="Sakai Y."/>
            <person name="Abe K."/>
            <person name="Yokota A."/>
            <person name="Yabe S."/>
        </authorList>
    </citation>
    <scope>NUCLEOTIDE SEQUENCE [LARGE SCALE GENOMIC DNA]</scope>
    <source>
        <strain evidence="2 3">Uno17</strain>
    </source>
</reference>
<feature type="transmembrane region" description="Helical" evidence="1">
    <location>
        <begin position="37"/>
        <end position="60"/>
    </location>
</feature>
<evidence type="ECO:0000256" key="1">
    <source>
        <dbReference type="SAM" id="Phobius"/>
    </source>
</evidence>
<feature type="transmembrane region" description="Helical" evidence="1">
    <location>
        <begin position="307"/>
        <end position="328"/>
    </location>
</feature>
<name>A0A5A5TD73_9CHLR</name>
<feature type="transmembrane region" description="Helical" evidence="1">
    <location>
        <begin position="157"/>
        <end position="190"/>
    </location>
</feature>
<feature type="transmembrane region" description="Helical" evidence="1">
    <location>
        <begin position="340"/>
        <end position="358"/>
    </location>
</feature>
<keyword evidence="1" id="KW-1133">Transmembrane helix</keyword>
<keyword evidence="3" id="KW-1185">Reference proteome</keyword>
<feature type="transmembrane region" description="Helical" evidence="1">
    <location>
        <begin position="400"/>
        <end position="420"/>
    </location>
</feature>